<dbReference type="PANTHER" id="PTHR10434">
    <property type="entry name" value="1-ACYL-SN-GLYCEROL-3-PHOSPHATE ACYLTRANSFERASE"/>
    <property type="match status" value="1"/>
</dbReference>
<organism evidence="4 5">
    <name type="scientific">Salinicoccus siamensis</name>
    <dbReference type="NCBI Taxonomy" id="381830"/>
    <lineage>
        <taxon>Bacteria</taxon>
        <taxon>Bacillati</taxon>
        <taxon>Bacillota</taxon>
        <taxon>Bacilli</taxon>
        <taxon>Bacillales</taxon>
        <taxon>Staphylococcaceae</taxon>
        <taxon>Salinicoccus</taxon>
    </lineage>
</organism>
<feature type="domain" description="Phospholipid/glycerol acyltransferase" evidence="3">
    <location>
        <begin position="34"/>
        <end position="146"/>
    </location>
</feature>
<name>A0ABV5Z1C5_9STAP</name>
<dbReference type="CDD" id="cd07989">
    <property type="entry name" value="LPLAT_AGPAT-like"/>
    <property type="match status" value="1"/>
</dbReference>
<dbReference type="RefSeq" id="WP_380569510.1">
    <property type="nucleotide sequence ID" value="NZ_JBHMAH010000004.1"/>
</dbReference>
<keyword evidence="2 4" id="KW-0012">Acyltransferase</keyword>
<dbReference type="SUPFAM" id="SSF69593">
    <property type="entry name" value="Glycerol-3-phosphate (1)-acyltransferase"/>
    <property type="match status" value="1"/>
</dbReference>
<gene>
    <name evidence="4" type="ORF">ACFFLE_02060</name>
</gene>
<evidence type="ECO:0000256" key="2">
    <source>
        <dbReference type="ARBA" id="ARBA00023315"/>
    </source>
</evidence>
<keyword evidence="5" id="KW-1185">Reference proteome</keyword>
<keyword evidence="1" id="KW-0808">Transferase</keyword>
<dbReference type="EMBL" id="JBHMAH010000004">
    <property type="protein sequence ID" value="MFB9859892.1"/>
    <property type="molecule type" value="Genomic_DNA"/>
</dbReference>
<dbReference type="Pfam" id="PF01553">
    <property type="entry name" value="Acyltransferase"/>
    <property type="match status" value="1"/>
</dbReference>
<proteinExistence type="predicted"/>
<dbReference type="PANTHER" id="PTHR10434:SF11">
    <property type="entry name" value="1-ACYL-SN-GLYCEROL-3-PHOSPHATE ACYLTRANSFERASE"/>
    <property type="match status" value="1"/>
</dbReference>
<evidence type="ECO:0000259" key="3">
    <source>
        <dbReference type="SMART" id="SM00563"/>
    </source>
</evidence>
<reference evidence="4 5" key="1">
    <citation type="submission" date="2024-09" db="EMBL/GenBank/DDBJ databases">
        <authorList>
            <person name="Sun Q."/>
            <person name="Mori K."/>
        </authorList>
    </citation>
    <scope>NUCLEOTIDE SEQUENCE [LARGE SCALE GENOMIC DNA]</scope>
    <source>
        <strain evidence="4 5">JCM 12822</strain>
    </source>
</reference>
<comment type="caution">
    <text evidence="4">The sequence shown here is derived from an EMBL/GenBank/DDBJ whole genome shotgun (WGS) entry which is preliminary data.</text>
</comment>
<dbReference type="Proteomes" id="UP001589740">
    <property type="component" value="Unassembled WGS sequence"/>
</dbReference>
<evidence type="ECO:0000256" key="1">
    <source>
        <dbReference type="ARBA" id="ARBA00022679"/>
    </source>
</evidence>
<evidence type="ECO:0000313" key="5">
    <source>
        <dbReference type="Proteomes" id="UP001589740"/>
    </source>
</evidence>
<dbReference type="InterPro" id="IPR002123">
    <property type="entry name" value="Plipid/glycerol_acylTrfase"/>
</dbReference>
<accession>A0ABV5Z1C5</accession>
<sequence length="194" mass="21471">MFYNAVKTLVKGFYYSRFKVRVIGEDRIPATGPVLICSNHSSEYDPPLIAINVKREMSFFAKSELFKIPVLGFLISHLNAIPVDRGKGDRAALKKSVEKLKEGNMLLIFPEGGRNKSGTLKDLQQGASFMAVKSGAAIVPAAIKGNYDRKKGITLIFGKPIDTKALTEQGKNRKEITEILREDINNLLISETIT</sequence>
<dbReference type="SMART" id="SM00563">
    <property type="entry name" value="PlsC"/>
    <property type="match status" value="1"/>
</dbReference>
<dbReference type="GO" id="GO:0016746">
    <property type="term" value="F:acyltransferase activity"/>
    <property type="evidence" value="ECO:0007669"/>
    <property type="project" value="UniProtKB-KW"/>
</dbReference>
<evidence type="ECO:0000313" key="4">
    <source>
        <dbReference type="EMBL" id="MFB9859892.1"/>
    </source>
</evidence>
<protein>
    <submittedName>
        <fullName evidence="4">Lysophospholipid acyltransferase family protein</fullName>
    </submittedName>
</protein>